<evidence type="ECO:0000313" key="4">
    <source>
        <dbReference type="EMBL" id="MBG6140654.1"/>
    </source>
</evidence>
<feature type="domain" description="DUF1980" evidence="2">
    <location>
        <begin position="7"/>
        <end position="107"/>
    </location>
</feature>
<dbReference type="AlphaFoldDB" id="A0A8J7GX63"/>
<keyword evidence="5" id="KW-1185">Reference proteome</keyword>
<dbReference type="InterPro" id="IPR052955">
    <property type="entry name" value="UPF0703_membrane_permease"/>
</dbReference>
<feature type="domain" description="DUF1980" evidence="3">
    <location>
        <begin position="155"/>
        <end position="246"/>
    </location>
</feature>
<dbReference type="PANTHER" id="PTHR40047">
    <property type="entry name" value="UPF0703 PROTEIN YCGQ"/>
    <property type="match status" value="1"/>
</dbReference>
<dbReference type="EMBL" id="JADOUF010000001">
    <property type="protein sequence ID" value="MBG6140654.1"/>
    <property type="molecule type" value="Genomic_DNA"/>
</dbReference>
<evidence type="ECO:0000259" key="2">
    <source>
        <dbReference type="Pfam" id="PF09323"/>
    </source>
</evidence>
<dbReference type="Pfam" id="PF21537">
    <property type="entry name" value="DUF1980_C"/>
    <property type="match status" value="1"/>
</dbReference>
<sequence>MVRQATRSVILLLVGGAILKTTVSGNYVRYVKEGMWPLLYLAGGAMVAIAVLGIAGLFRKTAHQGHDHEGHDHDGHEHEHGGRFDAAWLLMVPMLAVLLLAPPALGGFSANRTGSALGTAPANADYPPLPAGDPVRLSVLDYASRSVFDGGRTLSDRTVKLSGFVMTGPDNRMYLARMRITCCAADARPVKIGLSGALPDGLAPDSWIEVVGRYDPRTDVDEVSAEKVPYLTVATATPIPAPKKAYES</sequence>
<accession>A0A8J7GX63</accession>
<feature type="transmembrane region" description="Helical" evidence="1">
    <location>
        <begin position="35"/>
        <end position="58"/>
    </location>
</feature>
<keyword evidence="1" id="KW-0472">Membrane</keyword>
<feature type="transmembrane region" description="Helical" evidence="1">
    <location>
        <begin position="86"/>
        <end position="105"/>
    </location>
</feature>
<keyword evidence="1" id="KW-1133">Transmembrane helix</keyword>
<dbReference type="NCBIfam" id="TIGR03943">
    <property type="entry name" value="TIGR03943 family putative permease subunit"/>
    <property type="match status" value="1"/>
</dbReference>
<evidence type="ECO:0000313" key="5">
    <source>
        <dbReference type="Proteomes" id="UP000622552"/>
    </source>
</evidence>
<name>A0A8J7GX63_9ACTN</name>
<dbReference type="PANTHER" id="PTHR40047:SF1">
    <property type="entry name" value="UPF0703 PROTEIN YCGQ"/>
    <property type="match status" value="1"/>
</dbReference>
<dbReference type="InterPro" id="IPR048447">
    <property type="entry name" value="DUF1980_C"/>
</dbReference>
<dbReference type="InterPro" id="IPR048493">
    <property type="entry name" value="DUF1980_N"/>
</dbReference>
<dbReference type="RefSeq" id="WP_197007179.1">
    <property type="nucleotide sequence ID" value="NZ_JADOUF010000001.1"/>
</dbReference>
<comment type="caution">
    <text evidence="4">The sequence shown here is derived from an EMBL/GenBank/DDBJ whole genome shotgun (WGS) entry which is preliminary data.</text>
</comment>
<dbReference type="Pfam" id="PF09323">
    <property type="entry name" value="DUF1980"/>
    <property type="match status" value="1"/>
</dbReference>
<organism evidence="4 5">
    <name type="scientific">Longispora fulva</name>
    <dbReference type="NCBI Taxonomy" id="619741"/>
    <lineage>
        <taxon>Bacteria</taxon>
        <taxon>Bacillati</taxon>
        <taxon>Actinomycetota</taxon>
        <taxon>Actinomycetes</taxon>
        <taxon>Micromonosporales</taxon>
        <taxon>Micromonosporaceae</taxon>
        <taxon>Longispora</taxon>
    </lineage>
</organism>
<proteinExistence type="predicted"/>
<gene>
    <name evidence="4" type="ORF">IW245_006848</name>
</gene>
<dbReference type="Proteomes" id="UP000622552">
    <property type="component" value="Unassembled WGS sequence"/>
</dbReference>
<reference evidence="4" key="1">
    <citation type="submission" date="2020-11" db="EMBL/GenBank/DDBJ databases">
        <title>Sequencing the genomes of 1000 actinobacteria strains.</title>
        <authorList>
            <person name="Klenk H.-P."/>
        </authorList>
    </citation>
    <scope>NUCLEOTIDE SEQUENCE</scope>
    <source>
        <strain evidence="4">DSM 45356</strain>
    </source>
</reference>
<protein>
    <submittedName>
        <fullName evidence="4">Putative repeat protein (TIGR03943 family)</fullName>
    </submittedName>
</protein>
<keyword evidence="1" id="KW-0812">Transmembrane</keyword>
<evidence type="ECO:0000259" key="3">
    <source>
        <dbReference type="Pfam" id="PF21537"/>
    </source>
</evidence>
<evidence type="ECO:0000256" key="1">
    <source>
        <dbReference type="SAM" id="Phobius"/>
    </source>
</evidence>
<dbReference type="InterPro" id="IPR015402">
    <property type="entry name" value="DUF1980"/>
</dbReference>